<sequence>MASAGAVVDRISALPDDLLHSILTLVREATAVTRTAALSRRWRRVWIHAQQLDLLDSKLKRGAVPGHFVGFVDWVLAQRGETGMGSLNINMSRDNTGASPSPESVNEWLRYATQHVARSFRLELPCPSYEWLLLDEVDDDDVPAVVLPDHGRMTYMKLSLSPQNMFQLPVAAGAKYEALTVLRLWRATFFGAGRTLGDFVSSCCPRLRRLEIHSPKGMPLLRLRSEALRVLMLSSAEDLRTLDVTTPNLASFKLENCFGDDGGDGGEVVRIAAPRLQEIVVNQYSRPVLDIHGLTSVRRLSHLTLNMHAQYYAPAMDVGFWLLEHCPNADNVDVWLQHSRVTEGVVDLMTSESEGAAPFANVRAMEMVVRAHEFPEDHLVASISALLLRCPRLRSLDIWIPDPDKPIVIVSSHTPTCMVGSREVELPGWKEQITTAALPFPAATAHETASRHAAFFLAVELLVGSEPATGKDDGEETARGALPDDLLHSILTLVREATAVTRTAALSRRWRRVWIHAQQLDLLDSKLKRGAVPGHFVGFVDWVLAQRGEAGMASLNINMSGYKTRASPSPESVNEWLRYAMQHVANSFRLHLPWPYERSPSGEVVEDDEPVVVLPDSGRIISIKLYLPCRNRLQLPVAAGAKYEALTELRLWRATFYGAVRTLGDFVSSCCPCLRKLEIFSPKGLPLLVLRFKTLQELSLYSAEDLRILDVTAPNLVVFKLENCFGDDGGDGDELVRIAAPRLQEIAIDHWLHSRRPVLDIHDLTSVRRLSHLQLNMHGQYYAPAMDVGFWLLEHCPSADQVDVWLRHSRVTEGGKIVDLMTSEGSATFANVRTMDMTVMVDRFPEDHLVASISAVPPSEMLAHLDS</sequence>
<dbReference type="InterPro" id="IPR055357">
    <property type="entry name" value="LRR_At1g61320_AtMIF1"/>
</dbReference>
<evidence type="ECO:0000313" key="2">
    <source>
        <dbReference type="EMBL" id="KAF8718400.1"/>
    </source>
</evidence>
<dbReference type="PANTHER" id="PTHR34709">
    <property type="entry name" value="OS10G0396666 PROTEIN"/>
    <property type="match status" value="1"/>
</dbReference>
<dbReference type="OrthoDB" id="688168at2759"/>
<keyword evidence="3" id="KW-1185">Reference proteome</keyword>
<evidence type="ECO:0000313" key="3">
    <source>
        <dbReference type="Proteomes" id="UP000636709"/>
    </source>
</evidence>
<dbReference type="InterPro" id="IPR032675">
    <property type="entry name" value="LRR_dom_sf"/>
</dbReference>
<comment type="caution">
    <text evidence="2">The sequence shown here is derived from an EMBL/GenBank/DDBJ whole genome shotgun (WGS) entry which is preliminary data.</text>
</comment>
<reference evidence="2" key="1">
    <citation type="submission" date="2020-07" db="EMBL/GenBank/DDBJ databases">
        <title>Genome sequence and genetic diversity analysis of an under-domesticated orphan crop, white fonio (Digitaria exilis).</title>
        <authorList>
            <person name="Bennetzen J.L."/>
            <person name="Chen S."/>
            <person name="Ma X."/>
            <person name="Wang X."/>
            <person name="Yssel A.E.J."/>
            <person name="Chaluvadi S.R."/>
            <person name="Johnson M."/>
            <person name="Gangashetty P."/>
            <person name="Hamidou F."/>
            <person name="Sanogo M.D."/>
            <person name="Zwaenepoel A."/>
            <person name="Wallace J."/>
            <person name="Van De Peer Y."/>
            <person name="Van Deynze A."/>
        </authorList>
    </citation>
    <scope>NUCLEOTIDE SEQUENCE</scope>
    <source>
        <tissue evidence="2">Leaves</tissue>
    </source>
</reference>
<organism evidence="2 3">
    <name type="scientific">Digitaria exilis</name>
    <dbReference type="NCBI Taxonomy" id="1010633"/>
    <lineage>
        <taxon>Eukaryota</taxon>
        <taxon>Viridiplantae</taxon>
        <taxon>Streptophyta</taxon>
        <taxon>Embryophyta</taxon>
        <taxon>Tracheophyta</taxon>
        <taxon>Spermatophyta</taxon>
        <taxon>Magnoliopsida</taxon>
        <taxon>Liliopsida</taxon>
        <taxon>Poales</taxon>
        <taxon>Poaceae</taxon>
        <taxon>PACMAD clade</taxon>
        <taxon>Panicoideae</taxon>
        <taxon>Panicodae</taxon>
        <taxon>Paniceae</taxon>
        <taxon>Anthephorinae</taxon>
        <taxon>Digitaria</taxon>
    </lineage>
</organism>
<dbReference type="AlphaFoldDB" id="A0A835CAH2"/>
<dbReference type="EMBL" id="JACEFO010001710">
    <property type="protein sequence ID" value="KAF8718400.1"/>
    <property type="molecule type" value="Genomic_DNA"/>
</dbReference>
<dbReference type="SUPFAM" id="SSF81383">
    <property type="entry name" value="F-box domain"/>
    <property type="match status" value="2"/>
</dbReference>
<gene>
    <name evidence="2" type="ORF">HU200_025384</name>
</gene>
<dbReference type="Proteomes" id="UP000636709">
    <property type="component" value="Unassembled WGS sequence"/>
</dbReference>
<dbReference type="PANTHER" id="PTHR34709:SF79">
    <property type="entry name" value="F-BOX DOMAIN-CONTAINING PROTEIN"/>
    <property type="match status" value="1"/>
</dbReference>
<name>A0A835CAH2_9POAL</name>
<feature type="domain" description="At1g61320/AtMIF1 LRR" evidence="1">
    <location>
        <begin position="544"/>
        <end position="722"/>
    </location>
</feature>
<dbReference type="InterPro" id="IPR055312">
    <property type="entry name" value="FBL15-like"/>
</dbReference>
<proteinExistence type="predicted"/>
<evidence type="ECO:0000259" key="1">
    <source>
        <dbReference type="Pfam" id="PF23622"/>
    </source>
</evidence>
<feature type="domain" description="At1g61320/AtMIF1 LRR" evidence="1">
    <location>
        <begin position="76"/>
        <end position="256"/>
    </location>
</feature>
<accession>A0A835CAH2</accession>
<dbReference type="Gene3D" id="3.80.10.10">
    <property type="entry name" value="Ribonuclease Inhibitor"/>
    <property type="match status" value="2"/>
</dbReference>
<dbReference type="Pfam" id="PF23622">
    <property type="entry name" value="LRR_At1g61320_AtMIF1"/>
    <property type="match status" value="2"/>
</dbReference>
<dbReference type="InterPro" id="IPR036047">
    <property type="entry name" value="F-box-like_dom_sf"/>
</dbReference>
<protein>
    <recommendedName>
        <fullName evidence="1">At1g61320/AtMIF1 LRR domain-containing protein</fullName>
    </recommendedName>
</protein>